<dbReference type="AlphaFoldDB" id="A0A0C3BLK1"/>
<dbReference type="SUPFAM" id="SSF51735">
    <property type="entry name" value="NAD(P)-binding Rossmann-fold domains"/>
    <property type="match status" value="1"/>
</dbReference>
<keyword evidence="2" id="KW-0521">NADP</keyword>
<protein>
    <recommendedName>
        <fullName evidence="6">Rhamnolipids biosynthesis 3-oxoacyl-[acyl-carrier-protein] reductase</fullName>
    </recommendedName>
</protein>
<dbReference type="GO" id="GO:0016491">
    <property type="term" value="F:oxidoreductase activity"/>
    <property type="evidence" value="ECO:0007669"/>
    <property type="project" value="UniProtKB-KW"/>
</dbReference>
<dbReference type="InParanoid" id="A0A0C3BLK1"/>
<dbReference type="InterPro" id="IPR052178">
    <property type="entry name" value="Sec_Metab_Biosynth_SDR"/>
</dbReference>
<evidence type="ECO:0000256" key="1">
    <source>
        <dbReference type="ARBA" id="ARBA00006484"/>
    </source>
</evidence>
<evidence type="ECO:0000256" key="2">
    <source>
        <dbReference type="ARBA" id="ARBA00022857"/>
    </source>
</evidence>
<dbReference type="HOGENOM" id="CLU_010194_1_1_1"/>
<dbReference type="PANTHER" id="PTHR43618">
    <property type="entry name" value="7-ALPHA-HYDROXYSTEROID DEHYDROGENASE"/>
    <property type="match status" value="1"/>
</dbReference>
<reference evidence="5" key="2">
    <citation type="submission" date="2015-01" db="EMBL/GenBank/DDBJ databases">
        <title>Evolutionary Origins and Diversification of the Mycorrhizal Mutualists.</title>
        <authorList>
            <consortium name="DOE Joint Genome Institute"/>
            <consortium name="Mycorrhizal Genomics Consortium"/>
            <person name="Kohler A."/>
            <person name="Kuo A."/>
            <person name="Nagy L.G."/>
            <person name="Floudas D."/>
            <person name="Copeland A."/>
            <person name="Barry K.W."/>
            <person name="Cichocki N."/>
            <person name="Veneault-Fourrey C."/>
            <person name="LaButti K."/>
            <person name="Lindquist E.A."/>
            <person name="Lipzen A."/>
            <person name="Lundell T."/>
            <person name="Morin E."/>
            <person name="Murat C."/>
            <person name="Riley R."/>
            <person name="Ohm R."/>
            <person name="Sun H."/>
            <person name="Tunlid A."/>
            <person name="Henrissat B."/>
            <person name="Grigoriev I.V."/>
            <person name="Hibbett D.S."/>
            <person name="Martin F."/>
        </authorList>
    </citation>
    <scope>NUCLEOTIDE SEQUENCE [LARGE SCALE GENOMIC DNA]</scope>
    <source>
        <strain evidence="5">F 1598</strain>
    </source>
</reference>
<accession>A0A0C3BLK1</accession>
<evidence type="ECO:0000256" key="3">
    <source>
        <dbReference type="ARBA" id="ARBA00023002"/>
    </source>
</evidence>
<sequence>MSELGDLSISSLFNVKGKIALVTGGGTGIGKAIAASLAANGAKVYIAARKESLLKETTTELNSRGPGKVEYIVANLGSKAGCDALIAEIKKREHKLHILVNNSGITWGAPYDDFPEAKGWDNVMAVNVKSIFYMTSGLTELLAKDSNALDPAHVINISSTSSVSGFAEGSLSAGGSGTWSYGISKAAVNHLTTTLAVKLSKRKIMVNAILPGLFPTRMTAYGFKTLGDNISRGQPTGRAGLPQDLAGIALFLSSSASAHVTGAHIILDGGRALDSQSISPATRL</sequence>
<dbReference type="Pfam" id="PF13561">
    <property type="entry name" value="adh_short_C2"/>
    <property type="match status" value="1"/>
</dbReference>
<dbReference type="Proteomes" id="UP000054166">
    <property type="component" value="Unassembled WGS sequence"/>
</dbReference>
<organism evidence="4 5">
    <name type="scientific">Piloderma croceum (strain F 1598)</name>
    <dbReference type="NCBI Taxonomy" id="765440"/>
    <lineage>
        <taxon>Eukaryota</taxon>
        <taxon>Fungi</taxon>
        <taxon>Dikarya</taxon>
        <taxon>Basidiomycota</taxon>
        <taxon>Agaricomycotina</taxon>
        <taxon>Agaricomycetes</taxon>
        <taxon>Agaricomycetidae</taxon>
        <taxon>Atheliales</taxon>
        <taxon>Atheliaceae</taxon>
        <taxon>Piloderma</taxon>
    </lineage>
</organism>
<dbReference type="PRINTS" id="PR00081">
    <property type="entry name" value="GDHRDH"/>
</dbReference>
<comment type="similarity">
    <text evidence="1">Belongs to the short-chain dehydrogenases/reductases (SDR) family.</text>
</comment>
<gene>
    <name evidence="4" type="ORF">PILCRDRAFT_814820</name>
</gene>
<keyword evidence="5" id="KW-1185">Reference proteome</keyword>
<evidence type="ECO:0008006" key="6">
    <source>
        <dbReference type="Google" id="ProtNLM"/>
    </source>
</evidence>
<dbReference type="OrthoDB" id="2898618at2759"/>
<dbReference type="STRING" id="765440.A0A0C3BLK1"/>
<keyword evidence="3" id="KW-0560">Oxidoreductase</keyword>
<reference evidence="4 5" key="1">
    <citation type="submission" date="2014-04" db="EMBL/GenBank/DDBJ databases">
        <authorList>
            <consortium name="DOE Joint Genome Institute"/>
            <person name="Kuo A."/>
            <person name="Tarkka M."/>
            <person name="Buscot F."/>
            <person name="Kohler A."/>
            <person name="Nagy L.G."/>
            <person name="Floudas D."/>
            <person name="Copeland A."/>
            <person name="Barry K.W."/>
            <person name="Cichocki N."/>
            <person name="Veneault-Fourrey C."/>
            <person name="LaButti K."/>
            <person name="Lindquist E.A."/>
            <person name="Lipzen A."/>
            <person name="Lundell T."/>
            <person name="Morin E."/>
            <person name="Murat C."/>
            <person name="Sun H."/>
            <person name="Tunlid A."/>
            <person name="Henrissat B."/>
            <person name="Grigoriev I.V."/>
            <person name="Hibbett D.S."/>
            <person name="Martin F."/>
            <person name="Nordberg H.P."/>
            <person name="Cantor M.N."/>
            <person name="Hua S.X."/>
        </authorList>
    </citation>
    <scope>NUCLEOTIDE SEQUENCE [LARGE SCALE GENOMIC DNA]</scope>
    <source>
        <strain evidence="4 5">F 1598</strain>
    </source>
</reference>
<name>A0A0C3BLK1_PILCF</name>
<evidence type="ECO:0000313" key="5">
    <source>
        <dbReference type="Proteomes" id="UP000054166"/>
    </source>
</evidence>
<dbReference type="InterPro" id="IPR002347">
    <property type="entry name" value="SDR_fam"/>
</dbReference>
<dbReference type="PANTHER" id="PTHR43618:SF8">
    <property type="entry name" value="7ALPHA-HYDROXYSTEROID DEHYDROGENASE"/>
    <property type="match status" value="1"/>
</dbReference>
<dbReference type="InterPro" id="IPR036291">
    <property type="entry name" value="NAD(P)-bd_dom_sf"/>
</dbReference>
<evidence type="ECO:0000313" key="4">
    <source>
        <dbReference type="EMBL" id="KIM87328.1"/>
    </source>
</evidence>
<dbReference type="PRINTS" id="PR00080">
    <property type="entry name" value="SDRFAMILY"/>
</dbReference>
<dbReference type="Gene3D" id="3.40.50.720">
    <property type="entry name" value="NAD(P)-binding Rossmann-like Domain"/>
    <property type="match status" value="1"/>
</dbReference>
<dbReference type="EMBL" id="KN832979">
    <property type="protein sequence ID" value="KIM87328.1"/>
    <property type="molecule type" value="Genomic_DNA"/>
</dbReference>
<proteinExistence type="inferred from homology"/>
<dbReference type="FunFam" id="3.40.50.720:FF:000084">
    <property type="entry name" value="Short-chain dehydrogenase reductase"/>
    <property type="match status" value="1"/>
</dbReference>